<name>A0A3E0K265_9BACI</name>
<evidence type="ECO:0000256" key="1">
    <source>
        <dbReference type="SAM" id="MobiDB-lite"/>
    </source>
</evidence>
<protein>
    <submittedName>
        <fullName evidence="2">Uncharacterized protein</fullName>
    </submittedName>
</protein>
<dbReference type="AlphaFoldDB" id="A0A3E0K265"/>
<evidence type="ECO:0000313" key="3">
    <source>
        <dbReference type="Proteomes" id="UP000257014"/>
    </source>
</evidence>
<accession>A0A3E0K265</accession>
<reference evidence="2 3" key="1">
    <citation type="submission" date="2018-03" db="EMBL/GenBank/DDBJ databases">
        <authorList>
            <person name="Keele B.F."/>
        </authorList>
    </citation>
    <scope>NUCLEOTIDE SEQUENCE [LARGE SCALE GENOMIC DNA]</scope>
    <source>
        <strain evidence="2">ZCTH4_d</strain>
    </source>
</reference>
<dbReference type="EMBL" id="QEWE01000022">
    <property type="protein sequence ID" value="REJ27212.1"/>
    <property type="molecule type" value="Genomic_DNA"/>
</dbReference>
<dbReference type="Proteomes" id="UP000257014">
    <property type="component" value="Unassembled WGS sequence"/>
</dbReference>
<feature type="compositionally biased region" description="Basic residues" evidence="1">
    <location>
        <begin position="8"/>
        <end position="20"/>
    </location>
</feature>
<organism evidence="2 3">
    <name type="scientific">Caldibacillus debilis</name>
    <dbReference type="NCBI Taxonomy" id="301148"/>
    <lineage>
        <taxon>Bacteria</taxon>
        <taxon>Bacillati</taxon>
        <taxon>Bacillota</taxon>
        <taxon>Bacilli</taxon>
        <taxon>Bacillales</taxon>
        <taxon>Bacillaceae</taxon>
        <taxon>Caldibacillus</taxon>
    </lineage>
</organism>
<feature type="region of interest" description="Disordered" evidence="1">
    <location>
        <begin position="1"/>
        <end position="20"/>
    </location>
</feature>
<comment type="caution">
    <text evidence="2">The sequence shown here is derived from an EMBL/GenBank/DDBJ whole genome shotgun (WGS) entry which is preliminary data.</text>
</comment>
<evidence type="ECO:0000313" key="2">
    <source>
        <dbReference type="EMBL" id="REJ27212.1"/>
    </source>
</evidence>
<gene>
    <name evidence="2" type="ORF">C6P37_12185</name>
</gene>
<sequence>MFLLRGGKGQKKSAARRKGLKWADGRRIPARRQSPPAGLPLLKEFNVPWDYSSSEKPVAVNGGFPDK</sequence>
<proteinExistence type="predicted"/>